<organism evidence="3">
    <name type="scientific">hydrothermal vent metagenome</name>
    <dbReference type="NCBI Taxonomy" id="652676"/>
    <lineage>
        <taxon>unclassified sequences</taxon>
        <taxon>metagenomes</taxon>
        <taxon>ecological metagenomes</taxon>
    </lineage>
</organism>
<evidence type="ECO:0000259" key="2">
    <source>
        <dbReference type="Pfam" id="PF00171"/>
    </source>
</evidence>
<feature type="domain" description="Aldehyde dehydrogenase" evidence="2">
    <location>
        <begin position="2"/>
        <end position="453"/>
    </location>
</feature>
<keyword evidence="1 3" id="KW-0560">Oxidoreductase</keyword>
<sequence>MVDIISPVDGSIYASRPLATDSAINAATAAAKIAQGHWAAISIAERAGYCTAAVTAMLAMKDDIVPELAWQMGRPVRYGAGELGGFEERATAMIAMAEAALAPIVPPAKPGFTREIRREPLGTVLVVAPWNYPYLTAVNTVIPALMAGNAVILKHASQTLLVGERFAAAFAAAGLPQGLFANLVLSHDQTSRLIRSGDIDQVNFTGSVPGGRAMEEASAGKFIGVGLELGGKDPAYVRPDADLDFAVENLVDGAFFNSGQSCCGIERIYVAEPLFDRFVEGFVNLTGEYVLGNPLDEATTIGPMVKPEAADFVRGQIDDAVKAGAKAHIDTSTFALDAPGSAYMAPQVLTNVNHRMSVMVEESFGPVIGIMAVRNDGEAVALMNDSPFGLTASIWTGDIDAAETLGTKIQTGTVFANRCDYLDPELAWTGVKDTGRGASLSRIGYDMLTRPKSFHLRHPA</sequence>
<dbReference type="InterPro" id="IPR015590">
    <property type="entry name" value="Aldehyde_DH_dom"/>
</dbReference>
<dbReference type="PROSITE" id="PS00687">
    <property type="entry name" value="ALDEHYDE_DEHYDR_GLU"/>
    <property type="match status" value="1"/>
</dbReference>
<dbReference type="InterPro" id="IPR016163">
    <property type="entry name" value="Ald_DH_C"/>
</dbReference>
<dbReference type="InterPro" id="IPR016160">
    <property type="entry name" value="Ald_DH_CS_CYS"/>
</dbReference>
<accession>A0A3B0TB71</accession>
<dbReference type="CDD" id="cd07102">
    <property type="entry name" value="ALDH_EDX86601"/>
    <property type="match status" value="1"/>
</dbReference>
<evidence type="ECO:0000256" key="1">
    <source>
        <dbReference type="ARBA" id="ARBA00023002"/>
    </source>
</evidence>
<dbReference type="Pfam" id="PF00171">
    <property type="entry name" value="Aldedh"/>
    <property type="match status" value="1"/>
</dbReference>
<dbReference type="EMBL" id="UOEM01000017">
    <property type="protein sequence ID" value="VAW10607.1"/>
    <property type="molecule type" value="Genomic_DNA"/>
</dbReference>
<dbReference type="PROSITE" id="PS00070">
    <property type="entry name" value="ALDEHYDE_DEHYDR_CYS"/>
    <property type="match status" value="1"/>
</dbReference>
<evidence type="ECO:0000313" key="3">
    <source>
        <dbReference type="EMBL" id="VAW10607.1"/>
    </source>
</evidence>
<dbReference type="GO" id="GO:0004029">
    <property type="term" value="F:aldehyde dehydrogenase (NAD+) activity"/>
    <property type="evidence" value="ECO:0007669"/>
    <property type="project" value="UniProtKB-EC"/>
</dbReference>
<dbReference type="PANTHER" id="PTHR11699">
    <property type="entry name" value="ALDEHYDE DEHYDROGENASE-RELATED"/>
    <property type="match status" value="1"/>
</dbReference>
<dbReference type="InterPro" id="IPR029510">
    <property type="entry name" value="Ald_DH_CS_GLU"/>
</dbReference>
<dbReference type="Gene3D" id="3.40.309.10">
    <property type="entry name" value="Aldehyde Dehydrogenase, Chain A, domain 2"/>
    <property type="match status" value="1"/>
</dbReference>
<dbReference type="AlphaFoldDB" id="A0A3B0TB71"/>
<dbReference type="InterPro" id="IPR016161">
    <property type="entry name" value="Ald_DH/histidinol_DH"/>
</dbReference>
<dbReference type="FunFam" id="3.40.309.10:FF:000009">
    <property type="entry name" value="Aldehyde dehydrogenase A"/>
    <property type="match status" value="1"/>
</dbReference>
<proteinExistence type="predicted"/>
<dbReference type="Gene3D" id="3.40.605.10">
    <property type="entry name" value="Aldehyde Dehydrogenase, Chain A, domain 1"/>
    <property type="match status" value="1"/>
</dbReference>
<protein>
    <submittedName>
        <fullName evidence="3">Aldehyde dehydrogenase</fullName>
        <ecNumber evidence="3">1.2.1.3</ecNumber>
    </submittedName>
</protein>
<name>A0A3B0TB71_9ZZZZ</name>
<dbReference type="EC" id="1.2.1.3" evidence="3"/>
<dbReference type="InterPro" id="IPR016162">
    <property type="entry name" value="Ald_DH_N"/>
</dbReference>
<gene>
    <name evidence="3" type="ORF">MNBD_ALPHA09-1414</name>
</gene>
<reference evidence="3" key="1">
    <citation type="submission" date="2018-06" db="EMBL/GenBank/DDBJ databases">
        <authorList>
            <person name="Zhirakovskaya E."/>
        </authorList>
    </citation>
    <scope>NUCLEOTIDE SEQUENCE</scope>
</reference>
<dbReference type="SUPFAM" id="SSF53720">
    <property type="entry name" value="ALDH-like"/>
    <property type="match status" value="1"/>
</dbReference>